<feature type="compositionally biased region" description="Polar residues" evidence="1">
    <location>
        <begin position="57"/>
        <end position="77"/>
    </location>
</feature>
<evidence type="ECO:0000256" key="1">
    <source>
        <dbReference type="SAM" id="MobiDB-lite"/>
    </source>
</evidence>
<evidence type="ECO:0000313" key="4">
    <source>
        <dbReference type="Proteomes" id="UP001205906"/>
    </source>
</evidence>
<protein>
    <recommendedName>
        <fullName evidence="5">Curlin</fullName>
    </recommendedName>
</protein>
<evidence type="ECO:0000256" key="2">
    <source>
        <dbReference type="SAM" id="SignalP"/>
    </source>
</evidence>
<dbReference type="Proteomes" id="UP001205906">
    <property type="component" value="Unassembled WGS sequence"/>
</dbReference>
<feature type="chain" id="PRO_5047096717" description="Curlin" evidence="2">
    <location>
        <begin position="21"/>
        <end position="77"/>
    </location>
</feature>
<organism evidence="3 4">
    <name type="scientific">Mesorhizobium liriopis</name>
    <dbReference type="NCBI Taxonomy" id="2953882"/>
    <lineage>
        <taxon>Bacteria</taxon>
        <taxon>Pseudomonadati</taxon>
        <taxon>Pseudomonadota</taxon>
        <taxon>Alphaproteobacteria</taxon>
        <taxon>Hyphomicrobiales</taxon>
        <taxon>Phyllobacteriaceae</taxon>
        <taxon>Mesorhizobium</taxon>
    </lineage>
</organism>
<accession>A0ABT1CC13</accession>
<feature type="signal peptide" evidence="2">
    <location>
        <begin position="1"/>
        <end position="20"/>
    </location>
</feature>
<feature type="compositionally biased region" description="Polar residues" evidence="1">
    <location>
        <begin position="26"/>
        <end position="42"/>
    </location>
</feature>
<reference evidence="3 4" key="1">
    <citation type="submission" date="2022-06" db="EMBL/GenBank/DDBJ databases">
        <title>Mesorhizobium sp. strain RP14 Genome sequencing and assembly.</title>
        <authorList>
            <person name="Kim I."/>
        </authorList>
    </citation>
    <scope>NUCLEOTIDE SEQUENCE [LARGE SCALE GENOMIC DNA]</scope>
    <source>
        <strain evidence="4">RP14(2022)</strain>
    </source>
</reference>
<sequence length="77" mass="7881">MTKTLIALSALVTLAAPAAAQTVSPRVSSQIVSDSYQGNTGVDGSAARGFSHDGNKTADQNDLQRGNQGDTFGAQSR</sequence>
<dbReference type="EMBL" id="JAMXQS010000020">
    <property type="protein sequence ID" value="MCO6052368.1"/>
    <property type="molecule type" value="Genomic_DNA"/>
</dbReference>
<name>A0ABT1CC13_9HYPH</name>
<keyword evidence="4" id="KW-1185">Reference proteome</keyword>
<keyword evidence="2" id="KW-0732">Signal</keyword>
<evidence type="ECO:0008006" key="5">
    <source>
        <dbReference type="Google" id="ProtNLM"/>
    </source>
</evidence>
<gene>
    <name evidence="3" type="ORF">NGM99_21525</name>
</gene>
<feature type="region of interest" description="Disordered" evidence="1">
    <location>
        <begin position="22"/>
        <end position="77"/>
    </location>
</feature>
<proteinExistence type="predicted"/>
<evidence type="ECO:0000313" key="3">
    <source>
        <dbReference type="EMBL" id="MCO6052368.1"/>
    </source>
</evidence>
<dbReference type="RefSeq" id="WP_252822821.1">
    <property type="nucleotide sequence ID" value="NZ_JAMXQS010000020.1"/>
</dbReference>
<comment type="caution">
    <text evidence="3">The sequence shown here is derived from an EMBL/GenBank/DDBJ whole genome shotgun (WGS) entry which is preliminary data.</text>
</comment>